<evidence type="ECO:0000313" key="1">
    <source>
        <dbReference type="EMBL" id="JAH41275.1"/>
    </source>
</evidence>
<dbReference type="EMBL" id="GBXM01067302">
    <property type="protein sequence ID" value="JAH41275.1"/>
    <property type="molecule type" value="Transcribed_RNA"/>
</dbReference>
<sequence>MANRRIRFYETSSQHSQSGIRGYTFWVLKDINRIRLLLKT</sequence>
<name>A0A0E9SKU6_ANGAN</name>
<dbReference type="AlphaFoldDB" id="A0A0E9SKU6"/>
<reference evidence="1" key="2">
    <citation type="journal article" date="2015" name="Fish Shellfish Immunol.">
        <title>Early steps in the European eel (Anguilla anguilla)-Vibrio vulnificus interaction in the gills: Role of the RtxA13 toxin.</title>
        <authorList>
            <person name="Callol A."/>
            <person name="Pajuelo D."/>
            <person name="Ebbesson L."/>
            <person name="Teles M."/>
            <person name="MacKenzie S."/>
            <person name="Amaro C."/>
        </authorList>
    </citation>
    <scope>NUCLEOTIDE SEQUENCE</scope>
</reference>
<proteinExistence type="predicted"/>
<organism evidence="1">
    <name type="scientific">Anguilla anguilla</name>
    <name type="common">European freshwater eel</name>
    <name type="synonym">Muraena anguilla</name>
    <dbReference type="NCBI Taxonomy" id="7936"/>
    <lineage>
        <taxon>Eukaryota</taxon>
        <taxon>Metazoa</taxon>
        <taxon>Chordata</taxon>
        <taxon>Craniata</taxon>
        <taxon>Vertebrata</taxon>
        <taxon>Euteleostomi</taxon>
        <taxon>Actinopterygii</taxon>
        <taxon>Neopterygii</taxon>
        <taxon>Teleostei</taxon>
        <taxon>Anguilliformes</taxon>
        <taxon>Anguillidae</taxon>
        <taxon>Anguilla</taxon>
    </lineage>
</organism>
<accession>A0A0E9SKU6</accession>
<reference evidence="1" key="1">
    <citation type="submission" date="2014-11" db="EMBL/GenBank/DDBJ databases">
        <authorList>
            <person name="Amaro Gonzalez C."/>
        </authorList>
    </citation>
    <scope>NUCLEOTIDE SEQUENCE</scope>
</reference>
<protein>
    <submittedName>
        <fullName evidence="1">Uncharacterized protein</fullName>
    </submittedName>
</protein>